<evidence type="ECO:0000256" key="1">
    <source>
        <dbReference type="SAM" id="SignalP"/>
    </source>
</evidence>
<reference evidence="2 4" key="1">
    <citation type="submission" date="2020-12" db="EMBL/GenBank/DDBJ databases">
        <title>strain FJAT-54423T represents a novel species of the genus Brevibacillus.</title>
        <authorList>
            <person name="Tang R."/>
        </authorList>
    </citation>
    <scope>NUCLEOTIDE SEQUENCE [LARGE SCALE GENOMIC DNA]</scope>
    <source>
        <strain evidence="2 4">FJAT-54423</strain>
    </source>
</reference>
<gene>
    <name evidence="2" type="ORF">JD108_04945</name>
    <name evidence="3" type="ORF">KDJ56_04625</name>
</gene>
<feature type="chain" id="PRO_5032856760" evidence="1">
    <location>
        <begin position="22"/>
        <end position="49"/>
    </location>
</feature>
<evidence type="ECO:0000313" key="2">
    <source>
        <dbReference type="EMBL" id="QQE75277.1"/>
    </source>
</evidence>
<dbReference type="EMBL" id="CP073708">
    <property type="protein sequence ID" value="QUO42304.1"/>
    <property type="molecule type" value="Genomic_DNA"/>
</dbReference>
<keyword evidence="1" id="KW-0732">Signal</keyword>
<dbReference type="EMBL" id="CP066308">
    <property type="protein sequence ID" value="QQE75277.1"/>
    <property type="molecule type" value="Genomic_DNA"/>
</dbReference>
<dbReference type="AlphaFoldDB" id="A0A7T5EMF6"/>
<proteinExistence type="predicted"/>
<organism evidence="2 4">
    <name type="scientific">Brevibacillus composti</name>
    <dbReference type="NCBI Taxonomy" id="2796470"/>
    <lineage>
        <taxon>Bacteria</taxon>
        <taxon>Bacillati</taxon>
        <taxon>Bacillota</taxon>
        <taxon>Bacilli</taxon>
        <taxon>Bacillales</taxon>
        <taxon>Paenibacillaceae</taxon>
        <taxon>Brevibacillus</taxon>
    </lineage>
</organism>
<sequence length="49" mass="5275">MANPIFSRLFSVMLTLVTAAADSPITAFSISPDENYMAFYQKANGVSGE</sequence>
<evidence type="ECO:0000313" key="4">
    <source>
        <dbReference type="Proteomes" id="UP000595847"/>
    </source>
</evidence>
<evidence type="ECO:0000313" key="5">
    <source>
        <dbReference type="Proteomes" id="UP000677234"/>
    </source>
</evidence>
<accession>A0A7T5EMF6</accession>
<reference evidence="3" key="2">
    <citation type="submission" date="2021-04" db="EMBL/GenBank/DDBJ databases">
        <title>Brevibacillus composti FJAT-54423, complete genome.</title>
        <authorList>
            <person name="Tang R."/>
        </authorList>
    </citation>
    <scope>NUCLEOTIDE SEQUENCE</scope>
    <source>
        <strain evidence="3">FJAT-54424</strain>
    </source>
</reference>
<evidence type="ECO:0000313" key="3">
    <source>
        <dbReference type="EMBL" id="QUO42304.1"/>
    </source>
</evidence>
<dbReference type="Proteomes" id="UP000677234">
    <property type="component" value="Chromosome"/>
</dbReference>
<name>A0A7T5EMF6_9BACL</name>
<dbReference type="RefSeq" id="WP_198828806.1">
    <property type="nucleotide sequence ID" value="NZ_CP066308.1"/>
</dbReference>
<keyword evidence="5" id="KW-1185">Reference proteome</keyword>
<feature type="signal peptide" evidence="1">
    <location>
        <begin position="1"/>
        <end position="21"/>
    </location>
</feature>
<protein>
    <submittedName>
        <fullName evidence="2">Uncharacterized protein</fullName>
    </submittedName>
</protein>
<dbReference type="Proteomes" id="UP000595847">
    <property type="component" value="Chromosome"/>
</dbReference>
<dbReference type="KEGG" id="bcop:JD108_04945"/>